<evidence type="ECO:0000256" key="8">
    <source>
        <dbReference type="ARBA" id="ARBA00022833"/>
    </source>
</evidence>
<evidence type="ECO:0000256" key="1">
    <source>
        <dbReference type="ARBA" id="ARBA00001668"/>
    </source>
</evidence>
<keyword evidence="5 15" id="KW-0227">DNA damage</keyword>
<dbReference type="InterPro" id="IPR010663">
    <property type="entry name" value="Znf_FPG/IleRS"/>
</dbReference>
<evidence type="ECO:0000259" key="16">
    <source>
        <dbReference type="PROSITE" id="PS51066"/>
    </source>
</evidence>
<dbReference type="InterPro" id="IPR035937">
    <property type="entry name" value="FPG_N"/>
</dbReference>
<comment type="subunit">
    <text evidence="3 15">Monomer.</text>
</comment>
<keyword evidence="6 15" id="KW-0863">Zinc-finger</keyword>
<dbReference type="Gene3D" id="1.10.8.50">
    <property type="match status" value="1"/>
</dbReference>
<name>A0A0H1RGU2_9HYPH</name>
<evidence type="ECO:0000256" key="6">
    <source>
        <dbReference type="ARBA" id="ARBA00022771"/>
    </source>
</evidence>
<dbReference type="GO" id="GO:0006284">
    <property type="term" value="P:base-excision repair"/>
    <property type="evidence" value="ECO:0007669"/>
    <property type="project" value="InterPro"/>
</dbReference>
<dbReference type="PATRIC" id="fig|1225564.3.peg.1741"/>
<dbReference type="InterPro" id="IPR010979">
    <property type="entry name" value="Ribosomal_uS13-like_H2TH"/>
</dbReference>
<dbReference type="GO" id="GO:0034039">
    <property type="term" value="F:8-oxo-7,8-dihydroguanine DNA N-glycosylase activity"/>
    <property type="evidence" value="ECO:0007669"/>
    <property type="project" value="TreeGrafter"/>
</dbReference>
<feature type="domain" description="FPG-type" evidence="16">
    <location>
        <begin position="257"/>
        <end position="293"/>
    </location>
</feature>
<dbReference type="CDD" id="cd08966">
    <property type="entry name" value="EcFpg-like_N"/>
    <property type="match status" value="1"/>
</dbReference>
<dbReference type="Pfam" id="PF01149">
    <property type="entry name" value="Fapy_DNA_glyco"/>
    <property type="match status" value="1"/>
</dbReference>
<evidence type="ECO:0000313" key="19">
    <source>
        <dbReference type="Proteomes" id="UP000035489"/>
    </source>
</evidence>
<keyword evidence="11 15" id="KW-0456">Lyase</keyword>
<dbReference type="EC" id="4.2.99.18" evidence="15"/>
<dbReference type="EMBL" id="LCYG01000016">
    <property type="protein sequence ID" value="KLK94066.1"/>
    <property type="molecule type" value="Genomic_DNA"/>
</dbReference>
<dbReference type="Gene3D" id="3.20.190.10">
    <property type="entry name" value="MutM-like, N-terminal"/>
    <property type="match status" value="1"/>
</dbReference>
<dbReference type="EC" id="3.2.2.23" evidence="15"/>
<comment type="function">
    <text evidence="15">Involved in base excision repair of DNA damaged by oxidation or by mutagenic agents. Acts as DNA glycosylase that recognizes and removes damaged bases. Has a preference for oxidized purines, such as 7,8-dihydro-8-oxoguanine (8-oxoG). Has AP (apurinic/apyrimidinic) lyase activity and introduces nicks in the DNA strand. Cleaves the DNA backbone by beta-delta elimination to generate a single-strand break at the site of the removed base with both 3'- and 5'-phosphates.</text>
</comment>
<dbReference type="STRING" id="1225564.AA309_06335"/>
<feature type="active site" description="Schiff-base intermediate with DNA" evidence="15">
    <location>
        <position position="2"/>
    </location>
</feature>
<evidence type="ECO:0000256" key="7">
    <source>
        <dbReference type="ARBA" id="ARBA00022801"/>
    </source>
</evidence>
<dbReference type="SUPFAM" id="SSF57716">
    <property type="entry name" value="Glucocorticoid receptor-like (DNA-binding domain)"/>
    <property type="match status" value="1"/>
</dbReference>
<feature type="binding site" evidence="15">
    <location>
        <position position="123"/>
    </location>
    <ligand>
        <name>DNA</name>
        <dbReference type="ChEBI" id="CHEBI:16991"/>
    </ligand>
</feature>
<comment type="similarity">
    <text evidence="2 15">Belongs to the FPG family.</text>
</comment>
<dbReference type="GO" id="GO:0140078">
    <property type="term" value="F:class I DNA-(apurinic or apyrimidinic site) endonuclease activity"/>
    <property type="evidence" value="ECO:0007669"/>
    <property type="project" value="UniProtKB-EC"/>
</dbReference>
<dbReference type="PANTHER" id="PTHR22993">
    <property type="entry name" value="FORMAMIDOPYRIMIDINE-DNA GLYCOSYLASE"/>
    <property type="match status" value="1"/>
</dbReference>
<dbReference type="SMART" id="SM00898">
    <property type="entry name" value="Fapy_DNA_glyco"/>
    <property type="match status" value="1"/>
</dbReference>
<dbReference type="InterPro" id="IPR000214">
    <property type="entry name" value="Znf_DNA_glyclase/AP_lyase"/>
</dbReference>
<evidence type="ECO:0000256" key="5">
    <source>
        <dbReference type="ARBA" id="ARBA00022763"/>
    </source>
</evidence>
<evidence type="ECO:0000256" key="11">
    <source>
        <dbReference type="ARBA" id="ARBA00023239"/>
    </source>
</evidence>
<evidence type="ECO:0000256" key="12">
    <source>
        <dbReference type="ARBA" id="ARBA00023268"/>
    </source>
</evidence>
<accession>A0A0H1RGU2</accession>
<dbReference type="Pfam" id="PF06827">
    <property type="entry name" value="zf-FPG_IleRS"/>
    <property type="match status" value="1"/>
</dbReference>
<keyword evidence="13 15" id="KW-0326">Glycosidase</keyword>
<dbReference type="FunFam" id="1.10.8.50:FF:000003">
    <property type="entry name" value="Formamidopyrimidine-DNA glycosylase"/>
    <property type="match status" value="1"/>
</dbReference>
<keyword evidence="4 15" id="KW-0479">Metal-binding</keyword>
<evidence type="ECO:0000256" key="14">
    <source>
        <dbReference type="ARBA" id="ARBA00044632"/>
    </source>
</evidence>
<dbReference type="HAMAP" id="MF_00103">
    <property type="entry name" value="Fapy_DNA_glycosyl"/>
    <property type="match status" value="1"/>
</dbReference>
<evidence type="ECO:0000256" key="10">
    <source>
        <dbReference type="ARBA" id="ARBA00023204"/>
    </source>
</evidence>
<feature type="active site" description="Proton donor" evidence="15">
    <location>
        <position position="3"/>
    </location>
</feature>
<evidence type="ECO:0000256" key="4">
    <source>
        <dbReference type="ARBA" id="ARBA00022723"/>
    </source>
</evidence>
<dbReference type="NCBIfam" id="TIGR00577">
    <property type="entry name" value="fpg"/>
    <property type="match status" value="1"/>
</dbReference>
<dbReference type="GO" id="GO:0003684">
    <property type="term" value="F:damaged DNA binding"/>
    <property type="evidence" value="ECO:0007669"/>
    <property type="project" value="InterPro"/>
</dbReference>
<keyword evidence="7 15" id="KW-0378">Hydrolase</keyword>
<evidence type="ECO:0000256" key="15">
    <source>
        <dbReference type="HAMAP-Rule" id="MF_00103"/>
    </source>
</evidence>
<dbReference type="SUPFAM" id="SSF81624">
    <property type="entry name" value="N-terminal domain of MutM-like DNA repair proteins"/>
    <property type="match status" value="1"/>
</dbReference>
<dbReference type="AlphaFoldDB" id="A0A0H1RGU2"/>
<dbReference type="PROSITE" id="PS51068">
    <property type="entry name" value="FPG_CAT"/>
    <property type="match status" value="1"/>
</dbReference>
<dbReference type="GO" id="GO:0008270">
    <property type="term" value="F:zinc ion binding"/>
    <property type="evidence" value="ECO:0007669"/>
    <property type="project" value="UniProtKB-UniRule"/>
</dbReference>
<gene>
    <name evidence="15" type="primary">mutM</name>
    <name evidence="15" type="synonym">fpg</name>
    <name evidence="18" type="ORF">AA309_06335</name>
</gene>
<evidence type="ECO:0000256" key="9">
    <source>
        <dbReference type="ARBA" id="ARBA00023125"/>
    </source>
</evidence>
<evidence type="ECO:0000256" key="13">
    <source>
        <dbReference type="ARBA" id="ARBA00023295"/>
    </source>
</evidence>
<dbReference type="Pfam" id="PF06831">
    <property type="entry name" value="H2TH"/>
    <property type="match status" value="1"/>
</dbReference>
<keyword evidence="19" id="KW-1185">Reference proteome</keyword>
<comment type="caution">
    <text evidence="18">The sequence shown here is derived from an EMBL/GenBank/DDBJ whole genome shotgun (WGS) entry which is preliminary data.</text>
</comment>
<dbReference type="InterPro" id="IPR020629">
    <property type="entry name" value="FPG_Glyclase"/>
</dbReference>
<dbReference type="SUPFAM" id="SSF46946">
    <property type="entry name" value="S13-like H2TH domain"/>
    <property type="match status" value="1"/>
</dbReference>
<reference evidence="18 19" key="1">
    <citation type="submission" date="2015-05" db="EMBL/GenBank/DDBJ databases">
        <title>Draft genome sequence of Microvirga vignae strain BR3299, a novel nitrogen fixing bacteria isolated from Brazil semi-aired region.</title>
        <authorList>
            <person name="Zilli J.E."/>
            <person name="Passos S.R."/>
            <person name="Leite J."/>
            <person name="Baldani J.I."/>
            <person name="Xavier G.R."/>
            <person name="Rumjaneck N.G."/>
            <person name="Simoes-Araujo J.L."/>
        </authorList>
    </citation>
    <scope>NUCLEOTIDE SEQUENCE [LARGE SCALE GENOMIC DNA]</scope>
    <source>
        <strain evidence="18 19">BR3299</strain>
    </source>
</reference>
<feature type="domain" description="Formamidopyrimidine-DNA glycosylase catalytic" evidence="17">
    <location>
        <begin position="2"/>
        <end position="126"/>
    </location>
</feature>
<keyword evidence="10 15" id="KW-0234">DNA repair</keyword>
<evidence type="ECO:0000256" key="2">
    <source>
        <dbReference type="ARBA" id="ARBA00009409"/>
    </source>
</evidence>
<feature type="active site" description="Proton donor; for delta-elimination activity" evidence="15">
    <location>
        <position position="283"/>
    </location>
</feature>
<dbReference type="RefSeq" id="WP_047188107.1">
    <property type="nucleotide sequence ID" value="NZ_LCYG01000016.1"/>
</dbReference>
<dbReference type="InterPro" id="IPR012319">
    <property type="entry name" value="FPG_cat"/>
</dbReference>
<dbReference type="InterPro" id="IPR015886">
    <property type="entry name" value="H2TH_FPG"/>
</dbReference>
<feature type="active site" description="Proton donor; for beta-elimination activity" evidence="15">
    <location>
        <position position="58"/>
    </location>
</feature>
<dbReference type="PROSITE" id="PS51066">
    <property type="entry name" value="ZF_FPG_2"/>
    <property type="match status" value="1"/>
</dbReference>
<dbReference type="OrthoDB" id="9800855at2"/>
<comment type="catalytic activity">
    <reaction evidence="14 15">
        <text>2'-deoxyribonucleotide-(2'-deoxyribose 5'-phosphate)-2'-deoxyribonucleotide-DNA = a 3'-end 2'-deoxyribonucleotide-(2,3-dehydro-2,3-deoxyribose 5'-phosphate)-DNA + a 5'-end 5'-phospho-2'-deoxyribonucleoside-DNA + H(+)</text>
        <dbReference type="Rhea" id="RHEA:66592"/>
        <dbReference type="Rhea" id="RHEA-COMP:13180"/>
        <dbReference type="Rhea" id="RHEA-COMP:16897"/>
        <dbReference type="Rhea" id="RHEA-COMP:17067"/>
        <dbReference type="ChEBI" id="CHEBI:15378"/>
        <dbReference type="ChEBI" id="CHEBI:136412"/>
        <dbReference type="ChEBI" id="CHEBI:157695"/>
        <dbReference type="ChEBI" id="CHEBI:167181"/>
        <dbReference type="EC" id="4.2.99.18"/>
    </reaction>
</comment>
<evidence type="ECO:0000259" key="17">
    <source>
        <dbReference type="PROSITE" id="PS51068"/>
    </source>
</evidence>
<dbReference type="PANTHER" id="PTHR22993:SF9">
    <property type="entry name" value="FORMAMIDOPYRIMIDINE-DNA GLYCOSYLASE"/>
    <property type="match status" value="1"/>
</dbReference>
<keyword evidence="8 15" id="KW-0862">Zinc</keyword>
<feature type="binding site" evidence="15">
    <location>
        <position position="104"/>
    </location>
    <ligand>
        <name>DNA</name>
        <dbReference type="ChEBI" id="CHEBI:16991"/>
    </ligand>
</feature>
<feature type="binding site" evidence="15">
    <location>
        <position position="166"/>
    </location>
    <ligand>
        <name>DNA</name>
        <dbReference type="ChEBI" id="CHEBI:16991"/>
    </ligand>
</feature>
<dbReference type="NCBIfam" id="NF002211">
    <property type="entry name" value="PRK01103.1"/>
    <property type="match status" value="1"/>
</dbReference>
<evidence type="ECO:0000256" key="3">
    <source>
        <dbReference type="ARBA" id="ARBA00011245"/>
    </source>
</evidence>
<evidence type="ECO:0000313" key="18">
    <source>
        <dbReference type="EMBL" id="KLK94066.1"/>
    </source>
</evidence>
<proteinExistence type="inferred from homology"/>
<keyword evidence="9 15" id="KW-0238">DNA-binding</keyword>
<keyword evidence="12 15" id="KW-0511">Multifunctional enzyme</keyword>
<sequence length="298" mass="32954">MPELPEVETVRRGLEPAMVGARFTKVVQRRPDLRFPFPERFTERLEGQEVRALGRRAKYLLADLSSGEVLIMHLGMSGRFLVTQGGATRMPGEFHHEHGGLGNHDHVVFRLSNGASVTYNDARRFGFMDLVPRSEIETCKHFAEMGIEPLGNELSGETIANLFAGRRTPLKAALLDQRLVAGLGNIYVCEALFRTGLHPEARAGSLATKAGKPTEKAHQLAEVIRDVLSEAVEAGGSTLRDHAQVDGSLGYFQHSFRVYDREGEPCVAPECTGTVERLVQSGRSTFYCPVCQKRPRAR</sequence>
<organism evidence="18 19">
    <name type="scientific">Microvirga vignae</name>
    <dbReference type="NCBI Taxonomy" id="1225564"/>
    <lineage>
        <taxon>Bacteria</taxon>
        <taxon>Pseudomonadati</taxon>
        <taxon>Pseudomonadota</taxon>
        <taxon>Alphaproteobacteria</taxon>
        <taxon>Hyphomicrobiales</taxon>
        <taxon>Methylobacteriaceae</taxon>
        <taxon>Microvirga</taxon>
    </lineage>
</organism>
<comment type="catalytic activity">
    <reaction evidence="1 15">
        <text>Hydrolysis of DNA containing ring-opened 7-methylguanine residues, releasing 2,6-diamino-4-hydroxy-5-(N-methyl)formamidopyrimidine.</text>
        <dbReference type="EC" id="3.2.2.23"/>
    </reaction>
</comment>
<protein>
    <recommendedName>
        <fullName evidence="15">Formamidopyrimidine-DNA glycosylase</fullName>
        <shortName evidence="15">Fapy-DNA glycosylase</shortName>
        <ecNumber evidence="15">3.2.2.23</ecNumber>
    </recommendedName>
    <alternativeName>
        <fullName evidence="15">DNA-(apurinic or apyrimidinic site) lyase MutM</fullName>
        <shortName evidence="15">AP lyase MutM</shortName>
        <ecNumber evidence="15">4.2.99.18</ecNumber>
    </alternativeName>
</protein>
<dbReference type="Proteomes" id="UP000035489">
    <property type="component" value="Unassembled WGS sequence"/>
</dbReference>
<comment type="cofactor">
    <cofactor evidence="15">
        <name>Zn(2+)</name>
        <dbReference type="ChEBI" id="CHEBI:29105"/>
    </cofactor>
    <text evidence="15">Binds 1 zinc ion per subunit.</text>
</comment>
<dbReference type="SMART" id="SM01232">
    <property type="entry name" value="H2TH"/>
    <property type="match status" value="1"/>
</dbReference>